<dbReference type="EMBL" id="JAGFNK010000102">
    <property type="protein sequence ID" value="KAI9508045.1"/>
    <property type="molecule type" value="Genomic_DNA"/>
</dbReference>
<dbReference type="Proteomes" id="UP001207468">
    <property type="component" value="Unassembled WGS sequence"/>
</dbReference>
<comment type="caution">
    <text evidence="1">The sequence shown here is derived from an EMBL/GenBank/DDBJ whole genome shotgun (WGS) entry which is preliminary data.</text>
</comment>
<organism evidence="1 2">
    <name type="scientific">Russula earlei</name>
    <dbReference type="NCBI Taxonomy" id="71964"/>
    <lineage>
        <taxon>Eukaryota</taxon>
        <taxon>Fungi</taxon>
        <taxon>Dikarya</taxon>
        <taxon>Basidiomycota</taxon>
        <taxon>Agaricomycotina</taxon>
        <taxon>Agaricomycetes</taxon>
        <taxon>Russulales</taxon>
        <taxon>Russulaceae</taxon>
        <taxon>Russula</taxon>
    </lineage>
</organism>
<keyword evidence="2" id="KW-1185">Reference proteome</keyword>
<name>A0ACC0U927_9AGAM</name>
<gene>
    <name evidence="1" type="ORF">F5148DRAFT_1199650</name>
</gene>
<accession>A0ACC0U927</accession>
<sequence length="226" mass="24943">METSRIAVWHRNKIVSAVVLGTWVAFVGTLIHDIVKVRGAWSTVTNTCIVPNSTASKLNLIIALCNDIFLLVVILIGLVRWRLDEGGGSSLIRFLWNQGLLWLLLVIIAYVPTVVFISLNLNAPWNMMFQTPALVTVSIAATRMYRTLSDYGSRDVTVSHPKRSAPTSQATNGIWASPISLDPMEVAVRTDSEQYSSSRPTYESFVVGDQKLHDKPRGLGDVESGM</sequence>
<protein>
    <submittedName>
        <fullName evidence="1">Uncharacterized protein</fullName>
    </submittedName>
</protein>
<proteinExistence type="predicted"/>
<reference evidence="1" key="1">
    <citation type="submission" date="2021-03" db="EMBL/GenBank/DDBJ databases">
        <title>Evolutionary priming and transition to the ectomycorrhizal habit in an iconic lineage of mushroom-forming fungi: is preadaptation a requirement?</title>
        <authorList>
            <consortium name="DOE Joint Genome Institute"/>
            <person name="Looney B.P."/>
            <person name="Miyauchi S."/>
            <person name="Morin E."/>
            <person name="Drula E."/>
            <person name="Courty P.E."/>
            <person name="Chicoki N."/>
            <person name="Fauchery L."/>
            <person name="Kohler A."/>
            <person name="Kuo A."/>
            <person name="LaButti K."/>
            <person name="Pangilinan J."/>
            <person name="Lipzen A."/>
            <person name="Riley R."/>
            <person name="Andreopoulos W."/>
            <person name="He G."/>
            <person name="Johnson J."/>
            <person name="Barry K.W."/>
            <person name="Grigoriev I.V."/>
            <person name="Nagy L."/>
            <person name="Hibbett D."/>
            <person name="Henrissat B."/>
            <person name="Matheny P.B."/>
            <person name="Labbe J."/>
            <person name="Martin A.F."/>
        </authorList>
    </citation>
    <scope>NUCLEOTIDE SEQUENCE</scope>
    <source>
        <strain evidence="1">BPL698</strain>
    </source>
</reference>
<evidence type="ECO:0000313" key="1">
    <source>
        <dbReference type="EMBL" id="KAI9508045.1"/>
    </source>
</evidence>
<evidence type="ECO:0000313" key="2">
    <source>
        <dbReference type="Proteomes" id="UP001207468"/>
    </source>
</evidence>